<dbReference type="RefSeq" id="WP_375353016.1">
    <property type="nucleotide sequence ID" value="NZ_JBHHMI010000001.1"/>
</dbReference>
<organism evidence="1 2">
    <name type="scientific">Paenibacillus enshidis</name>
    <dbReference type="NCBI Taxonomy" id="1458439"/>
    <lineage>
        <taxon>Bacteria</taxon>
        <taxon>Bacillati</taxon>
        <taxon>Bacillota</taxon>
        <taxon>Bacilli</taxon>
        <taxon>Bacillales</taxon>
        <taxon>Paenibacillaceae</taxon>
        <taxon>Paenibacillus</taxon>
    </lineage>
</organism>
<gene>
    <name evidence="1" type="ORF">ACE41H_02185</name>
</gene>
<comment type="caution">
    <text evidence="1">The sequence shown here is derived from an EMBL/GenBank/DDBJ whole genome shotgun (WGS) entry which is preliminary data.</text>
</comment>
<protein>
    <submittedName>
        <fullName evidence="1">Uncharacterized protein</fullName>
    </submittedName>
</protein>
<keyword evidence="2" id="KW-1185">Reference proteome</keyword>
<dbReference type="EMBL" id="JBHHMI010000001">
    <property type="protein sequence ID" value="MFB5265603.1"/>
    <property type="molecule type" value="Genomic_DNA"/>
</dbReference>
<accession>A0ABV5AN50</accession>
<evidence type="ECO:0000313" key="1">
    <source>
        <dbReference type="EMBL" id="MFB5265603.1"/>
    </source>
</evidence>
<reference evidence="1 2" key="1">
    <citation type="submission" date="2024-09" db="EMBL/GenBank/DDBJ databases">
        <title>Paenibacillus zeirhizospherea sp. nov., isolated from surface of the maize (Zea mays) roots in a horticulture field, Hungary.</title>
        <authorList>
            <person name="Marton D."/>
            <person name="Farkas M."/>
            <person name="Bedics A."/>
            <person name="Toth E."/>
            <person name="Tancsics A."/>
            <person name="Boka K."/>
            <person name="Maroti G."/>
            <person name="Kriszt B."/>
            <person name="Cserhati M."/>
        </authorList>
    </citation>
    <scope>NUCLEOTIDE SEQUENCE [LARGE SCALE GENOMIC DNA]</scope>
    <source>
        <strain evidence="1 2">KCTC 33519</strain>
    </source>
</reference>
<name>A0ABV5AN50_9BACL</name>
<sequence length="160" mass="17411">MTDVKQEFSVFAKQMLKELASLSGNLTDKFADAVKDGADRSSEKIMKAVIEFAEPSSVLVEKLTTAVKEGENNKILEAVDGFIHPSSVLVHKISDSVKEGAALVGEKMVTALEESVKPDPVDAKKFREAVKDGTSMANEKMKRAVEDFSEMIKAFKVGKS</sequence>
<evidence type="ECO:0000313" key="2">
    <source>
        <dbReference type="Proteomes" id="UP001580346"/>
    </source>
</evidence>
<dbReference type="Proteomes" id="UP001580346">
    <property type="component" value="Unassembled WGS sequence"/>
</dbReference>
<proteinExistence type="predicted"/>